<gene>
    <name evidence="2" type="ORF">V6N11_034143</name>
</gene>
<evidence type="ECO:0000256" key="1">
    <source>
        <dbReference type="SAM" id="MobiDB-lite"/>
    </source>
</evidence>
<proteinExistence type="predicted"/>
<reference evidence="2 3" key="1">
    <citation type="journal article" date="2024" name="G3 (Bethesda)">
        <title>Genome assembly of Hibiscus sabdariffa L. provides insights into metabolisms of medicinal natural products.</title>
        <authorList>
            <person name="Kim T."/>
        </authorList>
    </citation>
    <scope>NUCLEOTIDE SEQUENCE [LARGE SCALE GENOMIC DNA]</scope>
    <source>
        <strain evidence="2">TK-2024</strain>
        <tissue evidence="2">Old leaves</tissue>
    </source>
</reference>
<sequence length="113" mass="13137">MEGWQQLRKKYWTKTKRLRRRKNISITPGKRNNVAKGTSNERHLGLSFRGLFGNRKSRKNGTTQGDNMSPDLVEKSSFWSFTRRFLEETISSEKSMSCFDGYVKPETTTHDSA</sequence>
<dbReference type="EMBL" id="JBBPBN010000018">
    <property type="protein sequence ID" value="KAK9019104.1"/>
    <property type="molecule type" value="Genomic_DNA"/>
</dbReference>
<comment type="caution">
    <text evidence="2">The sequence shown here is derived from an EMBL/GenBank/DDBJ whole genome shotgun (WGS) entry which is preliminary data.</text>
</comment>
<keyword evidence="3" id="KW-1185">Reference proteome</keyword>
<dbReference type="Proteomes" id="UP001396334">
    <property type="component" value="Unassembled WGS sequence"/>
</dbReference>
<protein>
    <submittedName>
        <fullName evidence="2">Uncharacterized protein</fullName>
    </submittedName>
</protein>
<feature type="region of interest" description="Disordered" evidence="1">
    <location>
        <begin position="18"/>
        <end position="72"/>
    </location>
</feature>
<evidence type="ECO:0000313" key="3">
    <source>
        <dbReference type="Proteomes" id="UP001396334"/>
    </source>
</evidence>
<evidence type="ECO:0000313" key="2">
    <source>
        <dbReference type="EMBL" id="KAK9019104.1"/>
    </source>
</evidence>
<accession>A0ABR2S2D2</accession>
<name>A0ABR2S2D2_9ROSI</name>
<organism evidence="2 3">
    <name type="scientific">Hibiscus sabdariffa</name>
    <name type="common">roselle</name>
    <dbReference type="NCBI Taxonomy" id="183260"/>
    <lineage>
        <taxon>Eukaryota</taxon>
        <taxon>Viridiplantae</taxon>
        <taxon>Streptophyta</taxon>
        <taxon>Embryophyta</taxon>
        <taxon>Tracheophyta</taxon>
        <taxon>Spermatophyta</taxon>
        <taxon>Magnoliopsida</taxon>
        <taxon>eudicotyledons</taxon>
        <taxon>Gunneridae</taxon>
        <taxon>Pentapetalae</taxon>
        <taxon>rosids</taxon>
        <taxon>malvids</taxon>
        <taxon>Malvales</taxon>
        <taxon>Malvaceae</taxon>
        <taxon>Malvoideae</taxon>
        <taxon>Hibiscus</taxon>
    </lineage>
</organism>